<dbReference type="AlphaFoldDB" id="A0AAW2KV81"/>
<evidence type="ECO:0000259" key="1">
    <source>
        <dbReference type="Pfam" id="PF07727"/>
    </source>
</evidence>
<dbReference type="Pfam" id="PF07727">
    <property type="entry name" value="RVT_2"/>
    <property type="match status" value="1"/>
</dbReference>
<sequence>MQRSKHGGIPHRRYEIEGESFMCAYVDIDEPTTYEESVTSQNANDWMTAMKEEMSSMAKNNVWEKMDVKEAFLNGELDEEIYMDQPEGFQEMRQKRKVSSLKRSIYGLKQSSRIIERFCMHNANPVDTPMDKSCVISRELCPKTEEEKKRMAKNPYASAVGSLMYAMMCTRPDLFFAVGMVSRDESNPGPDHWSDADGSANRDERKSTSEYAFLLGGTAITWCSKKQSCISLSTVEAEYVACTSVVQEAIWLRRFLKSLRISAHVDDVVVIYCDNTTTIAYAKDPKYHGRTKHIDTRYHFIRDTIAQG</sequence>
<comment type="caution">
    <text evidence="2">The sequence shown here is derived from an EMBL/GenBank/DDBJ whole genome shotgun (WGS) entry which is preliminary data.</text>
</comment>
<reference evidence="2" key="1">
    <citation type="submission" date="2020-06" db="EMBL/GenBank/DDBJ databases">
        <authorList>
            <person name="Li T."/>
            <person name="Hu X."/>
            <person name="Zhang T."/>
            <person name="Song X."/>
            <person name="Zhang H."/>
            <person name="Dai N."/>
            <person name="Sheng W."/>
            <person name="Hou X."/>
            <person name="Wei L."/>
        </authorList>
    </citation>
    <scope>NUCLEOTIDE SEQUENCE</scope>
    <source>
        <strain evidence="2">KEN8</strain>
        <tissue evidence="2">Leaf</tissue>
    </source>
</reference>
<dbReference type="SUPFAM" id="SSF56672">
    <property type="entry name" value="DNA/RNA polymerases"/>
    <property type="match status" value="1"/>
</dbReference>
<dbReference type="InterPro" id="IPR043502">
    <property type="entry name" value="DNA/RNA_pol_sf"/>
</dbReference>
<dbReference type="InterPro" id="IPR013103">
    <property type="entry name" value="RVT_2"/>
</dbReference>
<reference evidence="2" key="2">
    <citation type="journal article" date="2024" name="Plant">
        <title>Genomic evolution and insights into agronomic trait innovations of Sesamum species.</title>
        <authorList>
            <person name="Miao H."/>
            <person name="Wang L."/>
            <person name="Qu L."/>
            <person name="Liu H."/>
            <person name="Sun Y."/>
            <person name="Le M."/>
            <person name="Wang Q."/>
            <person name="Wei S."/>
            <person name="Zheng Y."/>
            <person name="Lin W."/>
            <person name="Duan Y."/>
            <person name="Cao H."/>
            <person name="Xiong S."/>
            <person name="Wang X."/>
            <person name="Wei L."/>
            <person name="Li C."/>
            <person name="Ma Q."/>
            <person name="Ju M."/>
            <person name="Zhao R."/>
            <person name="Li G."/>
            <person name="Mu C."/>
            <person name="Tian Q."/>
            <person name="Mei H."/>
            <person name="Zhang T."/>
            <person name="Gao T."/>
            <person name="Zhang H."/>
        </authorList>
    </citation>
    <scope>NUCLEOTIDE SEQUENCE</scope>
    <source>
        <strain evidence="2">KEN8</strain>
    </source>
</reference>
<dbReference type="EMBL" id="JACGWM010000195">
    <property type="protein sequence ID" value="KAL0310429.1"/>
    <property type="molecule type" value="Genomic_DNA"/>
</dbReference>
<dbReference type="PANTHER" id="PTHR11439:SF483">
    <property type="entry name" value="PEPTIDE SYNTHASE GLIP-LIKE, PUTATIVE (AFU_ORTHOLOGUE AFUA_3G12920)-RELATED"/>
    <property type="match status" value="1"/>
</dbReference>
<protein>
    <submittedName>
        <fullName evidence="2">Retrovirus-related Pol polyprotein from transposon TNT 1-94</fullName>
    </submittedName>
</protein>
<feature type="domain" description="Reverse transcriptase Ty1/copia-type" evidence="1">
    <location>
        <begin position="58"/>
        <end position="114"/>
    </location>
</feature>
<organism evidence="2">
    <name type="scientific">Sesamum calycinum</name>
    <dbReference type="NCBI Taxonomy" id="2727403"/>
    <lineage>
        <taxon>Eukaryota</taxon>
        <taxon>Viridiplantae</taxon>
        <taxon>Streptophyta</taxon>
        <taxon>Embryophyta</taxon>
        <taxon>Tracheophyta</taxon>
        <taxon>Spermatophyta</taxon>
        <taxon>Magnoliopsida</taxon>
        <taxon>eudicotyledons</taxon>
        <taxon>Gunneridae</taxon>
        <taxon>Pentapetalae</taxon>
        <taxon>asterids</taxon>
        <taxon>lamiids</taxon>
        <taxon>Lamiales</taxon>
        <taxon>Pedaliaceae</taxon>
        <taxon>Sesamum</taxon>
    </lineage>
</organism>
<accession>A0AAW2KV81</accession>
<proteinExistence type="predicted"/>
<dbReference type="CDD" id="cd09272">
    <property type="entry name" value="RNase_HI_RT_Ty1"/>
    <property type="match status" value="1"/>
</dbReference>
<gene>
    <name evidence="2" type="ORF">Scaly_2930000</name>
</gene>
<dbReference type="PANTHER" id="PTHR11439">
    <property type="entry name" value="GAG-POL-RELATED RETROTRANSPOSON"/>
    <property type="match status" value="1"/>
</dbReference>
<name>A0AAW2KV81_9LAMI</name>
<evidence type="ECO:0000313" key="2">
    <source>
        <dbReference type="EMBL" id="KAL0310429.1"/>
    </source>
</evidence>